<sequence length="343" mass="37466">MVQELPPVRRKKPKVAPVGSDIGALLLQTGVPEPPGFIPFTPPKEPVPEVLPQGEDLSVIFQRLYPEFDFGTETGEAVLSFLVQFAEEDPSTFIQDIQNRGRNVDTEALLRAMGAQAQDIEDIFADVTKPEEEPIARPFPGGIETIVAPVNGIRTAMTITPSGRAFDSEGNFLGVYNTVTKEFEDLTFGEQVSDTWDAGVLAAAGAWSRTKGFFLSTVPNLLFRDMSGLERNIVGDEWADETDIKNQQTRDFFRGKYAENNSEYEEWLKTNNIEIRPDYLAGVTKNTDLIKDPFYWAYEFANIVPYAVASMSAGLVAGAASGGNPLVAIAAAGGVFLPSETEA</sequence>
<feature type="non-terminal residue" evidence="1">
    <location>
        <position position="343"/>
    </location>
</feature>
<dbReference type="EMBL" id="LAZR01042621">
    <property type="protein sequence ID" value="KKL09083.1"/>
    <property type="molecule type" value="Genomic_DNA"/>
</dbReference>
<gene>
    <name evidence="1" type="ORF">LCGC14_2569400</name>
</gene>
<name>A0A0F9DAK0_9ZZZZ</name>
<organism evidence="1">
    <name type="scientific">marine sediment metagenome</name>
    <dbReference type="NCBI Taxonomy" id="412755"/>
    <lineage>
        <taxon>unclassified sequences</taxon>
        <taxon>metagenomes</taxon>
        <taxon>ecological metagenomes</taxon>
    </lineage>
</organism>
<evidence type="ECO:0008006" key="2">
    <source>
        <dbReference type="Google" id="ProtNLM"/>
    </source>
</evidence>
<protein>
    <recommendedName>
        <fullName evidence="2">Large polyvalent protein associated domain-containing protein</fullName>
    </recommendedName>
</protein>
<evidence type="ECO:0000313" key="1">
    <source>
        <dbReference type="EMBL" id="KKL09083.1"/>
    </source>
</evidence>
<accession>A0A0F9DAK0</accession>
<comment type="caution">
    <text evidence="1">The sequence shown here is derived from an EMBL/GenBank/DDBJ whole genome shotgun (WGS) entry which is preliminary data.</text>
</comment>
<reference evidence="1" key="1">
    <citation type="journal article" date="2015" name="Nature">
        <title>Complex archaea that bridge the gap between prokaryotes and eukaryotes.</title>
        <authorList>
            <person name="Spang A."/>
            <person name="Saw J.H."/>
            <person name="Jorgensen S.L."/>
            <person name="Zaremba-Niedzwiedzka K."/>
            <person name="Martijn J."/>
            <person name="Lind A.E."/>
            <person name="van Eijk R."/>
            <person name="Schleper C."/>
            <person name="Guy L."/>
            <person name="Ettema T.J."/>
        </authorList>
    </citation>
    <scope>NUCLEOTIDE SEQUENCE</scope>
</reference>
<dbReference type="AlphaFoldDB" id="A0A0F9DAK0"/>
<proteinExistence type="predicted"/>